<evidence type="ECO:0008006" key="3">
    <source>
        <dbReference type="Google" id="ProtNLM"/>
    </source>
</evidence>
<dbReference type="Proteomes" id="UP000027341">
    <property type="component" value="Unassembled WGS sequence"/>
</dbReference>
<organism evidence="1 2">
    <name type="scientific">Hydrogenovibrio marinus</name>
    <dbReference type="NCBI Taxonomy" id="28885"/>
    <lineage>
        <taxon>Bacteria</taxon>
        <taxon>Pseudomonadati</taxon>
        <taxon>Pseudomonadota</taxon>
        <taxon>Gammaproteobacteria</taxon>
        <taxon>Thiotrichales</taxon>
        <taxon>Piscirickettsiaceae</taxon>
        <taxon>Hydrogenovibrio</taxon>
    </lineage>
</organism>
<dbReference type="EMBL" id="JMIU01000001">
    <property type="protein sequence ID" value="KDN95697.1"/>
    <property type="molecule type" value="Genomic_DNA"/>
</dbReference>
<reference evidence="1 2" key="1">
    <citation type="submission" date="2014-04" db="EMBL/GenBank/DDBJ databases">
        <title>Draft genome sequence of Hydrogenovibrio marinus MH-110, a model organism for aerobic H2 metabolism.</title>
        <authorList>
            <person name="Cha H.J."/>
            <person name="Jo B.H."/>
            <person name="Hwang B.H."/>
        </authorList>
    </citation>
    <scope>NUCLEOTIDE SEQUENCE [LARGE SCALE GENOMIC DNA]</scope>
    <source>
        <strain evidence="1 2">MH-110</strain>
    </source>
</reference>
<accession>A0A066ZQF4</accession>
<dbReference type="AlphaFoldDB" id="A0A066ZQF4"/>
<sequence length="310" mass="36201">MPNVRRFFRYDVEIPIYFEKVEELDILNPVSRTQLMSQREEVHLADLNDQINSYLEKVFTVDSNMMHIFHVLNHRIEFMAWLLDCLISNQDPSAKHDYKFRIRENNRMHFPSIKDNSKVKSLIEGMDDCISAHLAELIESVQNNIEGKIFLFPRKTQSLFDPTLFVTNLDSLSGQGVAAAKVFVLIIEKLNLWENVFIRLKESRELISDPDNWPLRQVNLSAGGFRAKTDDLFPKFTMLNVFMRLKDDILICRGKLVASKPAKNAKEGEPKNDLLVEFDFLSLENARKITYFIQHTELKHAMEMDFVLMK</sequence>
<proteinExistence type="predicted"/>
<name>A0A066ZQF4_HYDMR</name>
<keyword evidence="2" id="KW-1185">Reference proteome</keyword>
<evidence type="ECO:0000313" key="1">
    <source>
        <dbReference type="EMBL" id="KDN95697.1"/>
    </source>
</evidence>
<evidence type="ECO:0000313" key="2">
    <source>
        <dbReference type="Proteomes" id="UP000027341"/>
    </source>
</evidence>
<dbReference type="RefSeq" id="WP_029910311.1">
    <property type="nucleotide sequence ID" value="NZ_AP020335.1"/>
</dbReference>
<protein>
    <recommendedName>
        <fullName evidence="3">PilZ domain-containing protein</fullName>
    </recommendedName>
</protein>
<comment type="caution">
    <text evidence="1">The sequence shown here is derived from an EMBL/GenBank/DDBJ whole genome shotgun (WGS) entry which is preliminary data.</text>
</comment>
<gene>
    <name evidence="1" type="ORF">EI16_05210</name>
</gene>